<keyword evidence="2" id="KW-0378">Hydrolase</keyword>
<dbReference type="InterPro" id="IPR029058">
    <property type="entry name" value="AB_hydrolase_fold"/>
</dbReference>
<dbReference type="PANTHER" id="PTHR43689:SF8">
    <property type="entry name" value="ALPHA_BETA-HYDROLASES SUPERFAMILY PROTEIN"/>
    <property type="match status" value="1"/>
</dbReference>
<protein>
    <submittedName>
        <fullName evidence="2">Alpha/beta hydrolase</fullName>
    </submittedName>
</protein>
<dbReference type="EMBL" id="JAENJH010000005">
    <property type="protein sequence ID" value="MBK1786795.1"/>
    <property type="molecule type" value="Genomic_DNA"/>
</dbReference>
<evidence type="ECO:0000313" key="3">
    <source>
        <dbReference type="Proteomes" id="UP000635245"/>
    </source>
</evidence>
<dbReference type="PANTHER" id="PTHR43689">
    <property type="entry name" value="HYDROLASE"/>
    <property type="match status" value="1"/>
</dbReference>
<feature type="domain" description="AB hydrolase-1" evidence="1">
    <location>
        <begin position="23"/>
        <end position="269"/>
    </location>
</feature>
<dbReference type="SUPFAM" id="SSF53474">
    <property type="entry name" value="alpha/beta-Hydrolases"/>
    <property type="match status" value="1"/>
</dbReference>
<organism evidence="2 3">
    <name type="scientific">Prauserella cavernicola</name>
    <dbReference type="NCBI Taxonomy" id="2800127"/>
    <lineage>
        <taxon>Bacteria</taxon>
        <taxon>Bacillati</taxon>
        <taxon>Actinomycetota</taxon>
        <taxon>Actinomycetes</taxon>
        <taxon>Pseudonocardiales</taxon>
        <taxon>Pseudonocardiaceae</taxon>
        <taxon>Prauserella</taxon>
    </lineage>
</organism>
<reference evidence="2" key="1">
    <citation type="submission" date="2020-12" db="EMBL/GenBank/DDBJ databases">
        <title>Prauserella sp. ASG 168, a novel actinomycete isolated from cave rock.</title>
        <authorList>
            <person name="Suriyachadkun C."/>
        </authorList>
    </citation>
    <scope>NUCLEOTIDE SEQUENCE</scope>
    <source>
        <strain evidence="2">ASG 168</strain>
    </source>
</reference>
<evidence type="ECO:0000313" key="2">
    <source>
        <dbReference type="EMBL" id="MBK1786795.1"/>
    </source>
</evidence>
<keyword evidence="3" id="KW-1185">Reference proteome</keyword>
<comment type="caution">
    <text evidence="2">The sequence shown here is derived from an EMBL/GenBank/DDBJ whole genome shotgun (WGS) entry which is preliminary data.</text>
</comment>
<sequence>MSEIELSAGPIEYTDTAGSGPVLVFLHGVTIDSTVWRHVVAELGEDYRCVLPTWPLGSHRTPMKPDADLSLRGLGLLVGEFLERLDLHDVTLVLNDWGGGQILLSEGRTERLARVVLTSCEAFDNYPPGLPGRMLVLTAKIPGGLKVLMSLLRFRFVQRAPGAWGWMSKRPVPPEVLDGWFTPGRTQRAIRRDLARYGASTPPKRTLLDWAERMRSFTKPVLIVWATEDKLMPREHGPRLAELFPDSRLVEVDDSYTLIPEDQPGVLARELRSFIVDTPVTRARG</sequence>
<evidence type="ECO:0000259" key="1">
    <source>
        <dbReference type="Pfam" id="PF12697"/>
    </source>
</evidence>
<dbReference type="RefSeq" id="WP_200320700.1">
    <property type="nucleotide sequence ID" value="NZ_JAENJH010000005.1"/>
</dbReference>
<dbReference type="Gene3D" id="3.40.50.1820">
    <property type="entry name" value="alpha/beta hydrolase"/>
    <property type="match status" value="1"/>
</dbReference>
<dbReference type="Pfam" id="PF12697">
    <property type="entry name" value="Abhydrolase_6"/>
    <property type="match status" value="1"/>
</dbReference>
<dbReference type="Proteomes" id="UP000635245">
    <property type="component" value="Unassembled WGS sequence"/>
</dbReference>
<name>A0A934QUN6_9PSEU</name>
<dbReference type="AlphaFoldDB" id="A0A934QUN6"/>
<gene>
    <name evidence="2" type="ORF">JHE00_20920</name>
</gene>
<proteinExistence type="predicted"/>
<accession>A0A934QUN6</accession>
<dbReference type="InterPro" id="IPR000073">
    <property type="entry name" value="AB_hydrolase_1"/>
</dbReference>
<dbReference type="GO" id="GO:0016787">
    <property type="term" value="F:hydrolase activity"/>
    <property type="evidence" value="ECO:0007669"/>
    <property type="project" value="UniProtKB-KW"/>
</dbReference>